<name>A0A803Q465_CANSA</name>
<reference evidence="1" key="2">
    <citation type="submission" date="2021-03" db="UniProtKB">
        <authorList>
            <consortium name="EnsemblPlants"/>
        </authorList>
    </citation>
    <scope>IDENTIFICATION</scope>
</reference>
<dbReference type="EMBL" id="UZAU01000677">
    <property type="status" value="NOT_ANNOTATED_CDS"/>
    <property type="molecule type" value="Genomic_DNA"/>
</dbReference>
<organism evidence="1 2">
    <name type="scientific">Cannabis sativa</name>
    <name type="common">Hemp</name>
    <name type="synonym">Marijuana</name>
    <dbReference type="NCBI Taxonomy" id="3483"/>
    <lineage>
        <taxon>Eukaryota</taxon>
        <taxon>Viridiplantae</taxon>
        <taxon>Streptophyta</taxon>
        <taxon>Embryophyta</taxon>
        <taxon>Tracheophyta</taxon>
        <taxon>Spermatophyta</taxon>
        <taxon>Magnoliopsida</taxon>
        <taxon>eudicotyledons</taxon>
        <taxon>Gunneridae</taxon>
        <taxon>Pentapetalae</taxon>
        <taxon>rosids</taxon>
        <taxon>fabids</taxon>
        <taxon>Rosales</taxon>
        <taxon>Cannabaceae</taxon>
        <taxon>Cannabis</taxon>
    </lineage>
</organism>
<sequence>MPVGTIIRLLSTNDIDMVGTLGKLYQSLENLNETYLQSSVNKDSLLKPKSSMEGCSPNNLFLLTNNDSTKSNNVKNQLYLCSYCTYYVSHDPSGLCPGCRKEVVTYMIMDDLEVKPMSTISSVAIFNSFNVKDVSTLQEKIVTVGIDEGLSLLKASMETKNVLTRVFLVNH</sequence>
<dbReference type="OMA" id="VIKYMIM"/>
<protein>
    <submittedName>
        <fullName evidence="1">Uncharacterized protein</fullName>
    </submittedName>
</protein>
<dbReference type="Proteomes" id="UP000596661">
    <property type="component" value="Chromosome 7"/>
</dbReference>
<evidence type="ECO:0000313" key="1">
    <source>
        <dbReference type="EnsemblPlants" id="cds.evm.model.07.1879"/>
    </source>
</evidence>
<dbReference type="PANTHER" id="PTHR33103:SF19">
    <property type="entry name" value="OS09G0544700 PROTEIN"/>
    <property type="match status" value="1"/>
</dbReference>
<accession>A0A803Q465</accession>
<dbReference type="AlphaFoldDB" id="A0A803Q465"/>
<dbReference type="PANTHER" id="PTHR33103">
    <property type="entry name" value="OS01G0153900 PROTEIN"/>
    <property type="match status" value="1"/>
</dbReference>
<reference evidence="1" key="1">
    <citation type="submission" date="2018-11" db="EMBL/GenBank/DDBJ databases">
        <authorList>
            <person name="Grassa J C."/>
        </authorList>
    </citation>
    <scope>NUCLEOTIDE SEQUENCE [LARGE SCALE GENOMIC DNA]</scope>
</reference>
<dbReference type="EnsemblPlants" id="evm.model.07.1879">
    <property type="protein sequence ID" value="cds.evm.model.07.1879"/>
    <property type="gene ID" value="evm.TU.07.1879"/>
</dbReference>
<dbReference type="Pfam" id="PF05056">
    <property type="entry name" value="DUF674"/>
    <property type="match status" value="2"/>
</dbReference>
<evidence type="ECO:0000313" key="2">
    <source>
        <dbReference type="Proteomes" id="UP000596661"/>
    </source>
</evidence>
<keyword evidence="2" id="KW-1185">Reference proteome</keyword>
<dbReference type="InterPro" id="IPR007750">
    <property type="entry name" value="DUF674"/>
</dbReference>
<dbReference type="Gramene" id="evm.model.07.1879">
    <property type="protein sequence ID" value="cds.evm.model.07.1879"/>
    <property type="gene ID" value="evm.TU.07.1879"/>
</dbReference>
<proteinExistence type="predicted"/>